<dbReference type="Pfam" id="PF17939">
    <property type="entry name" value="TetR_C_30"/>
    <property type="match status" value="1"/>
</dbReference>
<dbReference type="EMBL" id="MQWA01000001">
    <property type="protein sequence ID" value="PQJ29617.1"/>
    <property type="molecule type" value="Genomic_DNA"/>
</dbReference>
<dbReference type="PROSITE" id="PS50977">
    <property type="entry name" value="HTH_TETR_2"/>
    <property type="match status" value="1"/>
</dbReference>
<protein>
    <recommendedName>
        <fullName evidence="3">HTH tetR-type domain-containing protein</fullName>
    </recommendedName>
</protein>
<dbReference type="PROSITE" id="PS01081">
    <property type="entry name" value="HTH_TETR_1"/>
    <property type="match status" value="1"/>
</dbReference>
<gene>
    <name evidence="4" type="ORF">BSZ32_14705</name>
</gene>
<dbReference type="GO" id="GO:0003700">
    <property type="term" value="F:DNA-binding transcription factor activity"/>
    <property type="evidence" value="ECO:0007669"/>
    <property type="project" value="TreeGrafter"/>
</dbReference>
<evidence type="ECO:0000259" key="3">
    <source>
        <dbReference type="PROSITE" id="PS50977"/>
    </source>
</evidence>
<evidence type="ECO:0000256" key="2">
    <source>
        <dbReference type="PROSITE-ProRule" id="PRU00335"/>
    </source>
</evidence>
<dbReference type="InterPro" id="IPR001647">
    <property type="entry name" value="HTH_TetR"/>
</dbReference>
<dbReference type="PRINTS" id="PR00455">
    <property type="entry name" value="HTHTETR"/>
</dbReference>
<keyword evidence="1 2" id="KW-0238">DNA-binding</keyword>
<dbReference type="Gene3D" id="1.10.357.10">
    <property type="entry name" value="Tetracycline Repressor, domain 2"/>
    <property type="match status" value="1"/>
</dbReference>
<keyword evidence="5" id="KW-1185">Reference proteome</keyword>
<dbReference type="InterPro" id="IPR041586">
    <property type="entry name" value="PsrA_TetR_C"/>
</dbReference>
<dbReference type="InterPro" id="IPR009057">
    <property type="entry name" value="Homeodomain-like_sf"/>
</dbReference>
<dbReference type="SUPFAM" id="SSF48498">
    <property type="entry name" value="Tetracyclin repressor-like, C-terminal domain"/>
    <property type="match status" value="1"/>
</dbReference>
<dbReference type="RefSeq" id="WP_105044124.1">
    <property type="nucleotide sequence ID" value="NZ_MQWA01000001.1"/>
</dbReference>
<dbReference type="AlphaFoldDB" id="A0A2S7U525"/>
<dbReference type="InterPro" id="IPR036271">
    <property type="entry name" value="Tet_transcr_reg_TetR-rel_C_sf"/>
</dbReference>
<organism evidence="4 5">
    <name type="scientific">Rubritalea profundi</name>
    <dbReference type="NCBI Taxonomy" id="1658618"/>
    <lineage>
        <taxon>Bacteria</taxon>
        <taxon>Pseudomonadati</taxon>
        <taxon>Verrucomicrobiota</taxon>
        <taxon>Verrucomicrobiia</taxon>
        <taxon>Verrucomicrobiales</taxon>
        <taxon>Rubritaleaceae</taxon>
        <taxon>Rubritalea</taxon>
    </lineage>
</organism>
<dbReference type="OrthoDB" id="9789566at2"/>
<dbReference type="InterPro" id="IPR023772">
    <property type="entry name" value="DNA-bd_HTH_TetR-type_CS"/>
</dbReference>
<dbReference type="Pfam" id="PF00440">
    <property type="entry name" value="TetR_N"/>
    <property type="match status" value="1"/>
</dbReference>
<evidence type="ECO:0000313" key="5">
    <source>
        <dbReference type="Proteomes" id="UP000239907"/>
    </source>
</evidence>
<reference evidence="4 5" key="1">
    <citation type="submission" date="2016-12" db="EMBL/GenBank/DDBJ databases">
        <title>Study of bacterial adaptation to deep sea.</title>
        <authorList>
            <person name="Song J."/>
            <person name="Yoshizawa S."/>
            <person name="Kogure K."/>
        </authorList>
    </citation>
    <scope>NUCLEOTIDE SEQUENCE [LARGE SCALE GENOMIC DNA]</scope>
    <source>
        <strain evidence="4 5">SAORIC-165</strain>
    </source>
</reference>
<dbReference type="PANTHER" id="PTHR30055:SF235">
    <property type="entry name" value="TRANSCRIPTIONAL REGULATORY PROTEIN"/>
    <property type="match status" value="1"/>
</dbReference>
<dbReference type="InterPro" id="IPR050109">
    <property type="entry name" value="HTH-type_TetR-like_transc_reg"/>
</dbReference>
<evidence type="ECO:0000313" key="4">
    <source>
        <dbReference type="EMBL" id="PQJ29617.1"/>
    </source>
</evidence>
<evidence type="ECO:0000256" key="1">
    <source>
        <dbReference type="ARBA" id="ARBA00023125"/>
    </source>
</evidence>
<dbReference type="Proteomes" id="UP000239907">
    <property type="component" value="Unassembled WGS sequence"/>
</dbReference>
<accession>A0A2S7U525</accession>
<dbReference type="SUPFAM" id="SSF46689">
    <property type="entry name" value="Homeodomain-like"/>
    <property type="match status" value="1"/>
</dbReference>
<feature type="DNA-binding region" description="H-T-H motif" evidence="2">
    <location>
        <begin position="24"/>
        <end position="43"/>
    </location>
</feature>
<dbReference type="PANTHER" id="PTHR30055">
    <property type="entry name" value="HTH-TYPE TRANSCRIPTIONAL REGULATOR RUTR"/>
    <property type="match status" value="1"/>
</dbReference>
<proteinExistence type="predicted"/>
<dbReference type="GO" id="GO:0000976">
    <property type="term" value="F:transcription cis-regulatory region binding"/>
    <property type="evidence" value="ECO:0007669"/>
    <property type="project" value="TreeGrafter"/>
</dbReference>
<feature type="domain" description="HTH tetR-type" evidence="3">
    <location>
        <begin position="1"/>
        <end position="61"/>
    </location>
</feature>
<sequence length="204" mass="22826">MSTRDQILASAWKLFSERGFEDVSVRDVTNEAGVNLASVSYHFGSKDGLIQEVVKKVLNPANQQRVDLLEGVVTDSGGVNEVTLKQILESYIRPVMFPEEHGSNVDILARLAARYLIERDYDVPNSVLALFGEVFQKYVLIISTKISHLSHEEILQRLLFCIGAALHFQSFAVLANKIAGKNPIPDREKDFRELVQFVLCGFSS</sequence>
<comment type="caution">
    <text evidence="4">The sequence shown here is derived from an EMBL/GenBank/DDBJ whole genome shotgun (WGS) entry which is preliminary data.</text>
</comment>
<name>A0A2S7U525_9BACT</name>